<evidence type="ECO:0000313" key="4">
    <source>
        <dbReference type="Proteomes" id="UP000189701"/>
    </source>
</evidence>
<accession>A0A1U7V1W5</accession>
<dbReference type="PANTHER" id="PTHR31672:SF13">
    <property type="entry name" value="F-BOX PROTEIN CPR30-LIKE"/>
    <property type="match status" value="1"/>
</dbReference>
<dbReference type="InterPro" id="IPR050796">
    <property type="entry name" value="SCF_F-box_component"/>
</dbReference>
<evidence type="ECO:0000256" key="1">
    <source>
        <dbReference type="SAM" id="MobiDB-lite"/>
    </source>
</evidence>
<dbReference type="PANTHER" id="PTHR31672">
    <property type="entry name" value="BNACNNG10540D PROTEIN"/>
    <property type="match status" value="1"/>
</dbReference>
<keyword evidence="4" id="KW-1185">Reference proteome</keyword>
<feature type="transmembrane region" description="Helical" evidence="2">
    <location>
        <begin position="131"/>
        <end position="151"/>
    </location>
</feature>
<evidence type="ECO:0000259" key="3">
    <source>
        <dbReference type="PROSITE" id="PS50181"/>
    </source>
</evidence>
<dbReference type="Pfam" id="PF00646">
    <property type="entry name" value="F-box"/>
    <property type="match status" value="1"/>
</dbReference>
<organism evidence="4 5">
    <name type="scientific">Nicotiana sylvestris</name>
    <name type="common">Wood tobacco</name>
    <name type="synonym">South American tobacco</name>
    <dbReference type="NCBI Taxonomy" id="4096"/>
    <lineage>
        <taxon>Eukaryota</taxon>
        <taxon>Viridiplantae</taxon>
        <taxon>Streptophyta</taxon>
        <taxon>Embryophyta</taxon>
        <taxon>Tracheophyta</taxon>
        <taxon>Spermatophyta</taxon>
        <taxon>Magnoliopsida</taxon>
        <taxon>eudicotyledons</taxon>
        <taxon>Gunneridae</taxon>
        <taxon>Pentapetalae</taxon>
        <taxon>asterids</taxon>
        <taxon>lamiids</taxon>
        <taxon>Solanales</taxon>
        <taxon>Solanaceae</taxon>
        <taxon>Nicotianoideae</taxon>
        <taxon>Nicotianeae</taxon>
        <taxon>Nicotiana</taxon>
    </lineage>
</organism>
<keyword evidence="2" id="KW-0472">Membrane</keyword>
<gene>
    <name evidence="5" type="primary">LOC104214277</name>
</gene>
<sequence length="154" mass="17053">MPLAKGNGKKKGKGSSKTTKSRAPADPTKSDLYFPREIISNIISRLPVKILLRFRCVCKQLRNLISKPSFIAAHFRHSSALQRSGSYPFLYTPAITRPLTMHSHCTTGVMNQLSSWTTLILASFPICSLRVLSMALCAFLSHLGLMSLLFGTQQ</sequence>
<dbReference type="SUPFAM" id="SSF81383">
    <property type="entry name" value="F-box domain"/>
    <property type="match status" value="1"/>
</dbReference>
<dbReference type="Gene3D" id="1.20.1280.50">
    <property type="match status" value="1"/>
</dbReference>
<reference evidence="4" key="1">
    <citation type="journal article" date="2013" name="Genome Biol.">
        <title>Reference genomes and transcriptomes of Nicotiana sylvestris and Nicotiana tomentosiformis.</title>
        <authorList>
            <person name="Sierro N."/>
            <person name="Battey J.N."/>
            <person name="Ouadi S."/>
            <person name="Bovet L."/>
            <person name="Goepfert S."/>
            <person name="Bakaher N."/>
            <person name="Peitsch M.C."/>
            <person name="Ivanov N.V."/>
        </authorList>
    </citation>
    <scope>NUCLEOTIDE SEQUENCE [LARGE SCALE GENOMIC DNA]</scope>
</reference>
<feature type="region of interest" description="Disordered" evidence="1">
    <location>
        <begin position="1"/>
        <end position="28"/>
    </location>
</feature>
<proteinExistence type="predicted"/>
<dbReference type="AlphaFoldDB" id="A0A1U7V1W5"/>
<feature type="domain" description="F-box" evidence="3">
    <location>
        <begin position="28"/>
        <end position="78"/>
    </location>
</feature>
<protein>
    <submittedName>
        <fullName evidence="5">F-box protein At2g19630</fullName>
    </submittedName>
</protein>
<dbReference type="eggNOG" id="ENOG502R7FV">
    <property type="taxonomic scope" value="Eukaryota"/>
</dbReference>
<dbReference type="InterPro" id="IPR036047">
    <property type="entry name" value="F-box-like_dom_sf"/>
</dbReference>
<evidence type="ECO:0000313" key="5">
    <source>
        <dbReference type="RefSeq" id="XP_009762232.1"/>
    </source>
</evidence>
<dbReference type="InterPro" id="IPR001810">
    <property type="entry name" value="F-box_dom"/>
</dbReference>
<keyword evidence="2" id="KW-1133">Transmembrane helix</keyword>
<name>A0A1U7V1W5_NICSY</name>
<evidence type="ECO:0000256" key="2">
    <source>
        <dbReference type="SAM" id="Phobius"/>
    </source>
</evidence>
<keyword evidence="2" id="KW-0812">Transmembrane</keyword>
<dbReference type="PROSITE" id="PS50181">
    <property type="entry name" value="FBOX"/>
    <property type="match status" value="1"/>
</dbReference>
<dbReference type="RefSeq" id="XP_009762232.1">
    <property type="nucleotide sequence ID" value="XM_009763930.1"/>
</dbReference>
<dbReference type="Proteomes" id="UP000189701">
    <property type="component" value="Unplaced"/>
</dbReference>
<dbReference type="SMART" id="SM00256">
    <property type="entry name" value="FBOX"/>
    <property type="match status" value="1"/>
</dbReference>
<reference evidence="5" key="2">
    <citation type="submission" date="2025-08" db="UniProtKB">
        <authorList>
            <consortium name="RefSeq"/>
        </authorList>
    </citation>
    <scope>IDENTIFICATION</scope>
    <source>
        <tissue evidence="5">Leaf</tissue>
    </source>
</reference>